<dbReference type="HOGENOM" id="CLU_001570_15_5_1"/>
<comment type="similarity">
    <text evidence="4">Belongs to the cytochrome P450 family.</text>
</comment>
<dbReference type="eggNOG" id="KOG0157">
    <property type="taxonomic scope" value="Eukaryota"/>
</dbReference>
<dbReference type="GO" id="GO:0020037">
    <property type="term" value="F:heme binding"/>
    <property type="evidence" value="ECO:0007669"/>
    <property type="project" value="InterPro"/>
</dbReference>
<dbReference type="Pfam" id="PF00067">
    <property type="entry name" value="p450"/>
    <property type="match status" value="1"/>
</dbReference>
<dbReference type="Proteomes" id="UP000017836">
    <property type="component" value="Unassembled WGS sequence"/>
</dbReference>
<protein>
    <recommendedName>
        <fullName evidence="8">Cytochrome P450</fullName>
    </recommendedName>
</protein>
<dbReference type="EMBL" id="KI397507">
    <property type="protein sequence ID" value="ERM94634.1"/>
    <property type="molecule type" value="Genomic_DNA"/>
</dbReference>
<dbReference type="AlphaFoldDB" id="W1NHG3"/>
<evidence type="ECO:0000256" key="5">
    <source>
        <dbReference type="SAM" id="Phobius"/>
    </source>
</evidence>
<dbReference type="PANTHER" id="PTHR24286:SF12">
    <property type="entry name" value="CYTOCHROME P450 FAMILY PROTEIN, EXPRESSED"/>
    <property type="match status" value="1"/>
</dbReference>
<dbReference type="Gramene" id="ERM94634">
    <property type="protein sequence ID" value="ERM94634"/>
    <property type="gene ID" value="AMTR_s00011p00192370"/>
</dbReference>
<keyword evidence="4" id="KW-0560">Oxidoreductase</keyword>
<dbReference type="InterPro" id="IPR002401">
    <property type="entry name" value="Cyt_P450_E_grp-I"/>
</dbReference>
<dbReference type="PANTHER" id="PTHR24286">
    <property type="entry name" value="CYTOCHROME P450 26"/>
    <property type="match status" value="1"/>
</dbReference>
<sequence>MELGDFPLVTAIIAILIPLLLWLFSIINDWRYCRGLEKERDGHRVPPGSMGWPVIGELLDFLWCFKFTRRPDDFIAKRKSRHGDSGIFRTHLFGQPSIVTCSPEMNKFVLGRGTEDGSFGPGWPSSQLLGASSITMKDGLSHKRLKRYFMDAFNSPRALSSLLTNAQPTFVEFMENWVSKGRISAFEETRAVTFANICDILASFKEKTLLCTMERFYTGLMAGLRAMPLNFPGTSFHHALKCRKKLTDILLKEIKERKEKSIHKTDFMQVLLDSTDENGEYLSEQEIVDNTVSFILGGYESTSNVMTWALYYLAKYPTIMQKLKDETLSIRGKKPKNGLLSMEDLKAMKYTTKVADEVIRLANISPFIFRRVLKDGIVFNGYTFPKDWRILVWIRSNHIDSEYFDDPLTFNPNRWDNFKPKPGTHNVFGHGPRYCPGNNFAKLQVMMFLYYASSKYRWELINPNAGITFLPHPKPDDGVEIFFSHAL</sequence>
<dbReference type="SUPFAM" id="SSF48264">
    <property type="entry name" value="Cytochrome P450"/>
    <property type="match status" value="1"/>
</dbReference>
<gene>
    <name evidence="6" type="ORF">AMTR_s00011p00192370</name>
</gene>
<evidence type="ECO:0000313" key="6">
    <source>
        <dbReference type="EMBL" id="ERM94634.1"/>
    </source>
</evidence>
<dbReference type="InterPro" id="IPR001128">
    <property type="entry name" value="Cyt_P450"/>
</dbReference>
<organism evidence="6 7">
    <name type="scientific">Amborella trichopoda</name>
    <dbReference type="NCBI Taxonomy" id="13333"/>
    <lineage>
        <taxon>Eukaryota</taxon>
        <taxon>Viridiplantae</taxon>
        <taxon>Streptophyta</taxon>
        <taxon>Embryophyta</taxon>
        <taxon>Tracheophyta</taxon>
        <taxon>Spermatophyta</taxon>
        <taxon>Magnoliopsida</taxon>
        <taxon>Amborellales</taxon>
        <taxon>Amborellaceae</taxon>
        <taxon>Amborella</taxon>
    </lineage>
</organism>
<feature type="transmembrane region" description="Helical" evidence="5">
    <location>
        <begin position="6"/>
        <end position="27"/>
    </location>
</feature>
<evidence type="ECO:0000256" key="2">
    <source>
        <dbReference type="ARBA" id="ARBA00023004"/>
    </source>
</evidence>
<dbReference type="InterPro" id="IPR036396">
    <property type="entry name" value="Cyt_P450_sf"/>
</dbReference>
<feature type="binding site" description="axial binding residue" evidence="3">
    <location>
        <position position="435"/>
    </location>
    <ligand>
        <name>heme</name>
        <dbReference type="ChEBI" id="CHEBI:30413"/>
    </ligand>
    <ligandPart>
        <name>Fe</name>
        <dbReference type="ChEBI" id="CHEBI:18248"/>
    </ligandPart>
</feature>
<dbReference type="PRINTS" id="PR00385">
    <property type="entry name" value="P450"/>
</dbReference>
<dbReference type="Gene3D" id="1.10.630.10">
    <property type="entry name" value="Cytochrome P450"/>
    <property type="match status" value="1"/>
</dbReference>
<keyword evidence="5" id="KW-0812">Transmembrane</keyword>
<evidence type="ECO:0000256" key="1">
    <source>
        <dbReference type="ARBA" id="ARBA00022723"/>
    </source>
</evidence>
<dbReference type="OMA" id="FCNICDM"/>
<keyword evidence="3 4" id="KW-0349">Heme</keyword>
<name>W1NHG3_AMBTC</name>
<evidence type="ECO:0000256" key="3">
    <source>
        <dbReference type="PIRSR" id="PIRSR602401-1"/>
    </source>
</evidence>
<keyword evidence="4" id="KW-0503">Monooxygenase</keyword>
<dbReference type="GO" id="GO:0004497">
    <property type="term" value="F:monooxygenase activity"/>
    <property type="evidence" value="ECO:0000318"/>
    <property type="project" value="GO_Central"/>
</dbReference>
<dbReference type="GO" id="GO:0048868">
    <property type="term" value="P:pollen tube development"/>
    <property type="evidence" value="ECO:0000318"/>
    <property type="project" value="GO_Central"/>
</dbReference>
<proteinExistence type="inferred from homology"/>
<dbReference type="PROSITE" id="PS00086">
    <property type="entry name" value="CYTOCHROME_P450"/>
    <property type="match status" value="1"/>
</dbReference>
<evidence type="ECO:0000313" key="7">
    <source>
        <dbReference type="Proteomes" id="UP000017836"/>
    </source>
</evidence>
<accession>W1NHG3</accession>
<evidence type="ECO:0000256" key="4">
    <source>
        <dbReference type="RuleBase" id="RU000461"/>
    </source>
</evidence>
<dbReference type="PRINTS" id="PR00463">
    <property type="entry name" value="EP450I"/>
</dbReference>
<dbReference type="GO" id="GO:0016705">
    <property type="term" value="F:oxidoreductase activity, acting on paired donors, with incorporation or reduction of molecular oxygen"/>
    <property type="evidence" value="ECO:0007669"/>
    <property type="project" value="InterPro"/>
</dbReference>
<dbReference type="InterPro" id="IPR017972">
    <property type="entry name" value="Cyt_P450_CS"/>
</dbReference>
<evidence type="ECO:0008006" key="8">
    <source>
        <dbReference type="Google" id="ProtNLM"/>
    </source>
</evidence>
<comment type="cofactor">
    <cofactor evidence="3">
        <name>heme</name>
        <dbReference type="ChEBI" id="CHEBI:30413"/>
    </cofactor>
</comment>
<keyword evidence="5" id="KW-1133">Transmembrane helix</keyword>
<keyword evidence="7" id="KW-1185">Reference proteome</keyword>
<keyword evidence="2 3" id="KW-0408">Iron</keyword>
<dbReference type="GO" id="GO:0005506">
    <property type="term" value="F:iron ion binding"/>
    <property type="evidence" value="ECO:0007669"/>
    <property type="project" value="InterPro"/>
</dbReference>
<reference evidence="7" key="1">
    <citation type="journal article" date="2013" name="Science">
        <title>The Amborella genome and the evolution of flowering plants.</title>
        <authorList>
            <consortium name="Amborella Genome Project"/>
        </authorList>
    </citation>
    <scope>NUCLEOTIDE SEQUENCE [LARGE SCALE GENOMIC DNA]</scope>
</reference>
<keyword evidence="5" id="KW-0472">Membrane</keyword>
<dbReference type="STRING" id="13333.W1NHG3"/>
<keyword evidence="1 3" id="KW-0479">Metal-binding</keyword>